<dbReference type="Proteomes" id="UP000667802">
    <property type="component" value="Unassembled WGS sequence"/>
</dbReference>
<sequence length="178" mass="20802">MSTMNTSDSEVKQTRQANFNITPEEEAKLNWLRQAIGALNIKETILRSIDLMVTLKRHIRPGSQLFLHTQEGQVRLLIPELESPQVDDWQYLVERPHPWRRQLYIKGRKLLASTIWQDIVVNQMSQEEAADNWDLPLAVIQEAILYCETHQELLSLEAQEERYRLEEQGVSLDPQTIN</sequence>
<name>A0AAP5I859_9CYAN</name>
<accession>A0AAP5I859</accession>
<gene>
    <name evidence="1" type="ORF">G7B40_006675</name>
</gene>
<organism evidence="1 2">
    <name type="scientific">Aetokthonos hydrillicola Thurmond2011</name>
    <dbReference type="NCBI Taxonomy" id="2712845"/>
    <lineage>
        <taxon>Bacteria</taxon>
        <taxon>Bacillati</taxon>
        <taxon>Cyanobacteriota</taxon>
        <taxon>Cyanophyceae</taxon>
        <taxon>Nostocales</taxon>
        <taxon>Hapalosiphonaceae</taxon>
        <taxon>Aetokthonos</taxon>
    </lineage>
</organism>
<reference evidence="2" key="1">
    <citation type="journal article" date="2021" name="Science">
        <title>Hunting the eagle killer: A cyanobacterial neurotoxin causes vacuolar myelinopathy.</title>
        <authorList>
            <person name="Breinlinger S."/>
            <person name="Phillips T.J."/>
            <person name="Haram B.N."/>
            <person name="Mares J."/>
            <person name="Martinez Yerena J.A."/>
            <person name="Hrouzek P."/>
            <person name="Sobotka R."/>
            <person name="Henderson W.M."/>
            <person name="Schmieder P."/>
            <person name="Williams S.M."/>
            <person name="Lauderdale J.D."/>
            <person name="Wilde H.D."/>
            <person name="Gerrin W."/>
            <person name="Kust A."/>
            <person name="Washington J.W."/>
            <person name="Wagner C."/>
            <person name="Geier B."/>
            <person name="Liebeke M."/>
            <person name="Enke H."/>
            <person name="Niedermeyer T.H.J."/>
            <person name="Wilde S.B."/>
        </authorList>
    </citation>
    <scope>NUCLEOTIDE SEQUENCE [LARGE SCALE GENOMIC DNA]</scope>
    <source>
        <strain evidence="2">Thurmond2011</strain>
    </source>
</reference>
<dbReference type="RefSeq" id="WP_243902414.1">
    <property type="nucleotide sequence ID" value="NZ_CAWQFN010000056.1"/>
</dbReference>
<proteinExistence type="predicted"/>
<dbReference type="EMBL" id="JAALHA020000002">
    <property type="protein sequence ID" value="MDR9894255.1"/>
    <property type="molecule type" value="Genomic_DNA"/>
</dbReference>
<evidence type="ECO:0008006" key="3">
    <source>
        <dbReference type="Google" id="ProtNLM"/>
    </source>
</evidence>
<dbReference type="AlphaFoldDB" id="A0AAP5I859"/>
<keyword evidence="2" id="KW-1185">Reference proteome</keyword>
<protein>
    <recommendedName>
        <fullName evidence="3">DUF433 domain-containing protein</fullName>
    </recommendedName>
</protein>
<evidence type="ECO:0000313" key="1">
    <source>
        <dbReference type="EMBL" id="MDR9894255.1"/>
    </source>
</evidence>
<evidence type="ECO:0000313" key="2">
    <source>
        <dbReference type="Proteomes" id="UP000667802"/>
    </source>
</evidence>
<comment type="caution">
    <text evidence="1">The sequence shown here is derived from an EMBL/GenBank/DDBJ whole genome shotgun (WGS) entry which is preliminary data.</text>
</comment>